<evidence type="ECO:0000313" key="14">
    <source>
        <dbReference type="Proteomes" id="UP000297031"/>
    </source>
</evidence>
<dbReference type="NCBIfam" id="TIGR03319">
    <property type="entry name" value="RNase_Y"/>
    <property type="match status" value="1"/>
</dbReference>
<dbReference type="InterPro" id="IPR003607">
    <property type="entry name" value="HD/PDEase_dom"/>
</dbReference>
<dbReference type="CDD" id="cd00077">
    <property type="entry name" value="HDc"/>
    <property type="match status" value="1"/>
</dbReference>
<sequence>MTSLLIYVLVGIAAAVIGLAIGVAIQKSSARSQAKTIIEEAQQESEMIKQKKLLEAREEELQIKAEAEKQANQRLTKIQAAEARIKQRELQLNQQQGDIARRRNENEAIKANLDAQSQVLESQKTELDKLTRTAQDTLEHISGLSADEAKEKLIESLRDEAKTAAASYINDIMDEAKLTANKEAKRIVVQSIQRVATETAIENSVTVFHIDSDEIKGRIIGREGRNIRALEAATGIEIIVDDTPEAIVLSGFDPVRREIARLALHQLVADGRIHPARIEEVVAKVRKQIEEEIVETGKRTAIDLGIHGLHPDLIRLVGKMKYRSSYGQNLLQHSRETANLCAIMASELGLNPKKARRAGLLHDIGKVPDEEPELPHALLGMKLAEKYKEKPEICNAIGAHHDEIEQTTLLAPIVQVCDAISGARPGARREIVEAYIKRLNDLEQLALSYPGVIKTYAIQAGRELRVIVGADKIDDVETEKLSAEIAKRIQDEMTYPGQVKITVIRETRSVSFAK</sequence>
<keyword evidence="14" id="KW-1185">Reference proteome</keyword>
<dbReference type="PROSITE" id="PS50084">
    <property type="entry name" value="KH_TYPE_1"/>
    <property type="match status" value="1"/>
</dbReference>
<keyword evidence="6 9" id="KW-0694">RNA-binding</keyword>
<dbReference type="InterPro" id="IPR022711">
    <property type="entry name" value="RNase_Y_N"/>
</dbReference>
<feature type="domain" description="HD" evidence="12">
    <location>
        <begin position="330"/>
        <end position="423"/>
    </location>
</feature>
<protein>
    <recommendedName>
        <fullName evidence="9 10">Ribonuclease Y</fullName>
        <shortName evidence="9">RNase Y</shortName>
        <ecNumber evidence="9 10">3.1.-.-</ecNumber>
    </recommendedName>
</protein>
<dbReference type="PANTHER" id="PTHR12826:SF15">
    <property type="entry name" value="RIBONUCLEASE Y"/>
    <property type="match status" value="1"/>
</dbReference>
<evidence type="ECO:0000256" key="9">
    <source>
        <dbReference type="HAMAP-Rule" id="MF_00335"/>
    </source>
</evidence>
<dbReference type="SUPFAM" id="SSF54791">
    <property type="entry name" value="Eukaryotic type KH-domain (KH-domain type I)"/>
    <property type="match status" value="1"/>
</dbReference>
<dbReference type="SMART" id="SM00322">
    <property type="entry name" value="KH"/>
    <property type="match status" value="1"/>
</dbReference>
<keyword evidence="8 9" id="KW-0472">Membrane</keyword>
<organism evidence="13 14">
    <name type="scientific">Muribaculum gordoncarteri</name>
    <dbReference type="NCBI Taxonomy" id="2530390"/>
    <lineage>
        <taxon>Bacteria</taxon>
        <taxon>Pseudomonadati</taxon>
        <taxon>Bacteroidota</taxon>
        <taxon>Bacteroidia</taxon>
        <taxon>Bacteroidales</taxon>
        <taxon>Muribaculaceae</taxon>
        <taxon>Muribaculum</taxon>
    </lineage>
</organism>
<dbReference type="NCBIfam" id="TIGR00277">
    <property type="entry name" value="HDIG"/>
    <property type="match status" value="1"/>
</dbReference>
<evidence type="ECO:0000256" key="3">
    <source>
        <dbReference type="ARBA" id="ARBA00022722"/>
    </source>
</evidence>
<keyword evidence="4 9" id="KW-0255">Endonuclease</keyword>
<evidence type="ECO:0000256" key="5">
    <source>
        <dbReference type="ARBA" id="ARBA00022801"/>
    </source>
</evidence>
<dbReference type="GO" id="GO:0005886">
    <property type="term" value="C:plasma membrane"/>
    <property type="evidence" value="ECO:0007669"/>
    <property type="project" value="UniProtKB-SubCell"/>
</dbReference>
<name>A0A4V1D1D9_9BACT</name>
<evidence type="ECO:0000256" key="4">
    <source>
        <dbReference type="ARBA" id="ARBA00022759"/>
    </source>
</evidence>
<dbReference type="InterPro" id="IPR004088">
    <property type="entry name" value="KH_dom_type_1"/>
</dbReference>
<dbReference type="Gene3D" id="3.30.1370.10">
    <property type="entry name" value="K Homology domain, type 1"/>
    <property type="match status" value="1"/>
</dbReference>
<feature type="coiled-coil region" evidence="11">
    <location>
        <begin position="31"/>
        <end position="140"/>
    </location>
</feature>
<dbReference type="InterPro" id="IPR036612">
    <property type="entry name" value="KH_dom_type_1_sf"/>
</dbReference>
<evidence type="ECO:0000256" key="10">
    <source>
        <dbReference type="NCBIfam" id="TIGR03319"/>
    </source>
</evidence>
<dbReference type="FunFam" id="1.10.3210.10:FF:000013">
    <property type="entry name" value="Ribonuclease Y"/>
    <property type="match status" value="1"/>
</dbReference>
<dbReference type="InterPro" id="IPR017705">
    <property type="entry name" value="Ribonuclease_Y"/>
</dbReference>
<dbReference type="KEGG" id="mgod:E7746_02730"/>
<dbReference type="GO" id="GO:0006402">
    <property type="term" value="P:mRNA catabolic process"/>
    <property type="evidence" value="ECO:0007669"/>
    <property type="project" value="UniProtKB-UniRule"/>
</dbReference>
<evidence type="ECO:0000256" key="7">
    <source>
        <dbReference type="ARBA" id="ARBA00022989"/>
    </source>
</evidence>
<dbReference type="RefSeq" id="WP_136409758.1">
    <property type="nucleotide sequence ID" value="NZ_CP039393.1"/>
</dbReference>
<dbReference type="PROSITE" id="PS51831">
    <property type="entry name" value="HD"/>
    <property type="match status" value="1"/>
</dbReference>
<accession>A0A4V1D1D9</accession>
<dbReference type="SMART" id="SM00471">
    <property type="entry name" value="HDc"/>
    <property type="match status" value="1"/>
</dbReference>
<dbReference type="GO" id="GO:0016787">
    <property type="term" value="F:hydrolase activity"/>
    <property type="evidence" value="ECO:0007669"/>
    <property type="project" value="UniProtKB-KW"/>
</dbReference>
<evidence type="ECO:0000256" key="2">
    <source>
        <dbReference type="ARBA" id="ARBA00022692"/>
    </source>
</evidence>
<comment type="function">
    <text evidence="9">Endoribonuclease that initiates mRNA decay.</text>
</comment>
<keyword evidence="2 9" id="KW-0812">Transmembrane</keyword>
<dbReference type="SUPFAM" id="SSF109604">
    <property type="entry name" value="HD-domain/PDEase-like"/>
    <property type="match status" value="1"/>
</dbReference>
<keyword evidence="7 9" id="KW-1133">Transmembrane helix</keyword>
<evidence type="ECO:0000256" key="11">
    <source>
        <dbReference type="SAM" id="Coils"/>
    </source>
</evidence>
<dbReference type="InterPro" id="IPR006674">
    <property type="entry name" value="HD_domain"/>
</dbReference>
<keyword evidence="5 9" id="KW-0378">Hydrolase</keyword>
<comment type="similarity">
    <text evidence="9">Belongs to the RNase Y family.</text>
</comment>
<comment type="subcellular location">
    <subcellularLocation>
        <location evidence="9">Cell membrane</location>
        <topology evidence="9">Single-pass membrane protein</topology>
    </subcellularLocation>
</comment>
<proteinExistence type="inferred from homology"/>
<keyword evidence="3 9" id="KW-0540">Nuclease</keyword>
<keyword evidence="1 9" id="KW-1003">Cell membrane</keyword>
<feature type="transmembrane region" description="Helical" evidence="9">
    <location>
        <begin position="6"/>
        <end position="25"/>
    </location>
</feature>
<reference evidence="13 14" key="1">
    <citation type="submission" date="2019-02" db="EMBL/GenBank/DDBJ databases">
        <title>Isolation and identification of novel species under the genus Muribaculum.</title>
        <authorList>
            <person name="Miyake S."/>
            <person name="Ding Y."/>
            <person name="Low A."/>
            <person name="Soh M."/>
            <person name="Seedorf H."/>
        </authorList>
    </citation>
    <scope>NUCLEOTIDE SEQUENCE [LARGE SCALE GENOMIC DNA]</scope>
    <source>
        <strain evidence="13 14">TLL-A4</strain>
    </source>
</reference>
<dbReference type="EMBL" id="CP039393">
    <property type="protein sequence ID" value="QCD34867.1"/>
    <property type="molecule type" value="Genomic_DNA"/>
</dbReference>
<dbReference type="PANTHER" id="PTHR12826">
    <property type="entry name" value="RIBONUCLEASE Y"/>
    <property type="match status" value="1"/>
</dbReference>
<dbReference type="GO" id="GO:0003723">
    <property type="term" value="F:RNA binding"/>
    <property type="evidence" value="ECO:0007669"/>
    <property type="project" value="UniProtKB-UniRule"/>
</dbReference>
<dbReference type="Pfam" id="PF01966">
    <property type="entry name" value="HD"/>
    <property type="match status" value="1"/>
</dbReference>
<dbReference type="Pfam" id="PF00013">
    <property type="entry name" value="KH_1"/>
    <property type="match status" value="1"/>
</dbReference>
<gene>
    <name evidence="9 13" type="primary">rny</name>
    <name evidence="13" type="ORF">E7746_02730</name>
</gene>
<dbReference type="EC" id="3.1.-.-" evidence="9 10"/>
<keyword evidence="11" id="KW-0175">Coiled coil</keyword>
<dbReference type="AlphaFoldDB" id="A0A4V1D1D9"/>
<dbReference type="GO" id="GO:0004521">
    <property type="term" value="F:RNA endonuclease activity"/>
    <property type="evidence" value="ECO:0007669"/>
    <property type="project" value="UniProtKB-UniRule"/>
</dbReference>
<evidence type="ECO:0000313" key="13">
    <source>
        <dbReference type="EMBL" id="QCD34867.1"/>
    </source>
</evidence>
<dbReference type="Pfam" id="PF12072">
    <property type="entry name" value="RNase_Y_N"/>
    <property type="match status" value="1"/>
</dbReference>
<dbReference type="Proteomes" id="UP000297031">
    <property type="component" value="Chromosome"/>
</dbReference>
<evidence type="ECO:0000256" key="8">
    <source>
        <dbReference type="ARBA" id="ARBA00023136"/>
    </source>
</evidence>
<dbReference type="HAMAP" id="MF_00335">
    <property type="entry name" value="RNase_Y"/>
    <property type="match status" value="1"/>
</dbReference>
<evidence type="ECO:0000256" key="6">
    <source>
        <dbReference type="ARBA" id="ARBA00022884"/>
    </source>
</evidence>
<dbReference type="CDD" id="cd22431">
    <property type="entry name" value="KH-I_RNaseY"/>
    <property type="match status" value="1"/>
</dbReference>
<evidence type="ECO:0000259" key="12">
    <source>
        <dbReference type="PROSITE" id="PS51831"/>
    </source>
</evidence>
<evidence type="ECO:0000256" key="1">
    <source>
        <dbReference type="ARBA" id="ARBA00022475"/>
    </source>
</evidence>
<dbReference type="Gene3D" id="1.10.3210.10">
    <property type="entry name" value="Hypothetical protein af1432"/>
    <property type="match status" value="1"/>
</dbReference>
<dbReference type="InterPro" id="IPR004087">
    <property type="entry name" value="KH_dom"/>
</dbReference>
<dbReference type="OrthoDB" id="9803205at2"/>
<dbReference type="InterPro" id="IPR006675">
    <property type="entry name" value="HDIG_dom"/>
</dbReference>